<evidence type="ECO:0000256" key="5">
    <source>
        <dbReference type="ARBA" id="ARBA00022741"/>
    </source>
</evidence>
<name>A0A0J7XUT3_9SPHN</name>
<dbReference type="UniPathway" id="UPA00028">
    <property type="reaction ID" value="UER00005"/>
</dbReference>
<dbReference type="RefSeq" id="WP_059152039.1">
    <property type="nucleotide sequence ID" value="NZ_KQ130454.1"/>
</dbReference>
<keyword evidence="6 8" id="KW-0067">ATP-binding</keyword>
<protein>
    <recommendedName>
        <fullName evidence="8">Pantothenate synthetase</fullName>
        <shortName evidence="8">PS</shortName>
        <ecNumber evidence="8">6.3.2.1</ecNumber>
    </recommendedName>
    <alternativeName>
        <fullName evidence="8">Pantoate--beta-alanine ligase</fullName>
    </alternativeName>
    <alternativeName>
        <fullName evidence="8">Pantoate-activating enzyme</fullName>
    </alternativeName>
</protein>
<comment type="miscellaneous">
    <text evidence="8">The reaction proceeds by a bi uni uni bi ping pong mechanism.</text>
</comment>
<evidence type="ECO:0000256" key="1">
    <source>
        <dbReference type="ARBA" id="ARBA00004990"/>
    </source>
</evidence>
<feature type="binding site" evidence="8">
    <location>
        <position position="152"/>
    </location>
    <ligand>
        <name>(R)-pantoate</name>
        <dbReference type="ChEBI" id="CHEBI:15980"/>
    </ligand>
</feature>
<accession>A0A0J7XUT3</accession>
<feature type="active site" description="Proton donor" evidence="8">
    <location>
        <position position="36"/>
    </location>
</feature>
<comment type="function">
    <text evidence="8">Catalyzes the condensation of pantoate with beta-alanine in an ATP-dependent reaction via a pantoyl-adenylate intermediate.</text>
</comment>
<dbReference type="InterPro" id="IPR014729">
    <property type="entry name" value="Rossmann-like_a/b/a_fold"/>
</dbReference>
<dbReference type="HAMAP" id="MF_00158">
    <property type="entry name" value="PanC"/>
    <property type="match status" value="1"/>
</dbReference>
<dbReference type="InterPro" id="IPR042176">
    <property type="entry name" value="Pantoate_ligase_C"/>
</dbReference>
<comment type="subcellular location">
    <subcellularLocation>
        <location evidence="8">Cytoplasm</location>
    </subcellularLocation>
</comment>
<dbReference type="PATRIC" id="fig|1114963.3.peg.2919"/>
<dbReference type="EC" id="6.3.2.1" evidence="8"/>
<dbReference type="PANTHER" id="PTHR21299">
    <property type="entry name" value="CYTIDYLATE KINASE/PANTOATE-BETA-ALANINE LIGASE"/>
    <property type="match status" value="1"/>
</dbReference>
<evidence type="ECO:0000256" key="6">
    <source>
        <dbReference type="ARBA" id="ARBA00022840"/>
    </source>
</evidence>
<feature type="binding site" evidence="8">
    <location>
        <begin position="146"/>
        <end position="149"/>
    </location>
    <ligand>
        <name>ATP</name>
        <dbReference type="ChEBI" id="CHEBI:30616"/>
    </ligand>
</feature>
<comment type="pathway">
    <text evidence="1 8">Cofactor biosynthesis; (R)-pantothenate biosynthesis; (R)-pantothenate from (R)-pantoate and beta-alanine: step 1/1.</text>
</comment>
<dbReference type="GO" id="GO:0004592">
    <property type="term" value="F:pantoate-beta-alanine ligase activity"/>
    <property type="evidence" value="ECO:0007669"/>
    <property type="project" value="UniProtKB-UniRule"/>
</dbReference>
<feature type="binding site" evidence="8">
    <location>
        <position position="60"/>
    </location>
    <ligand>
        <name>beta-alanine</name>
        <dbReference type="ChEBI" id="CHEBI:57966"/>
    </ligand>
</feature>
<keyword evidence="10" id="KW-1185">Reference proteome</keyword>
<comment type="similarity">
    <text evidence="2 8">Belongs to the pantothenate synthetase family.</text>
</comment>
<keyword evidence="3 8" id="KW-0436">Ligase</keyword>
<evidence type="ECO:0000256" key="8">
    <source>
        <dbReference type="HAMAP-Rule" id="MF_00158"/>
    </source>
</evidence>
<dbReference type="NCBIfam" id="TIGR00018">
    <property type="entry name" value="panC"/>
    <property type="match status" value="1"/>
</dbReference>
<dbReference type="GO" id="GO:0005524">
    <property type="term" value="F:ATP binding"/>
    <property type="evidence" value="ECO:0007669"/>
    <property type="project" value="UniProtKB-KW"/>
</dbReference>
<sequence length="287" mass="30587">MQIIHTLDPLRRAIEQLRTSGPVALVPTMGALHEGHLTLVREARKHAQSVVVSIFVNPLQFGAGEDLDAYPRQLERDAGLLVAEGVDVLWAPTVEAMYPAGFASNVSVAGVSEGLCGAARPGHFDGVATVVGKLFNQVLPDVALFGQKDWQQLAVIRRMARDLDLTRPAADRIMGVETVREADGLALSSRNAYLSPQQRAAAVALPDAMRAAIARIESGAPVPAALAKLETDILAGGFHTVDYAQLREAADLGLLDARADKPMRLLVAARIGTTRLIDNMAVAPTNN</sequence>
<dbReference type="Proteomes" id="UP000052268">
    <property type="component" value="Unassembled WGS sequence"/>
</dbReference>
<dbReference type="OrthoDB" id="9773087at2"/>
<dbReference type="SUPFAM" id="SSF52374">
    <property type="entry name" value="Nucleotidylyl transferase"/>
    <property type="match status" value="1"/>
</dbReference>
<organism evidence="9 10">
    <name type="scientific">Novosphingobium barchaimii LL02</name>
    <dbReference type="NCBI Taxonomy" id="1114963"/>
    <lineage>
        <taxon>Bacteria</taxon>
        <taxon>Pseudomonadati</taxon>
        <taxon>Pseudomonadota</taxon>
        <taxon>Alphaproteobacteria</taxon>
        <taxon>Sphingomonadales</taxon>
        <taxon>Sphingomonadaceae</taxon>
        <taxon>Novosphingobium</taxon>
    </lineage>
</organism>
<dbReference type="GO" id="GO:0015940">
    <property type="term" value="P:pantothenate biosynthetic process"/>
    <property type="evidence" value="ECO:0007669"/>
    <property type="project" value="UniProtKB-UniRule"/>
</dbReference>
<feature type="binding site" evidence="8">
    <location>
        <begin position="29"/>
        <end position="36"/>
    </location>
    <ligand>
        <name>ATP</name>
        <dbReference type="ChEBI" id="CHEBI:30616"/>
    </ligand>
</feature>
<proteinExistence type="inferred from homology"/>
<evidence type="ECO:0000256" key="3">
    <source>
        <dbReference type="ARBA" id="ARBA00022598"/>
    </source>
</evidence>
<dbReference type="Gene3D" id="3.30.1300.10">
    <property type="entry name" value="Pantoate-beta-alanine ligase, C-terminal domain"/>
    <property type="match status" value="1"/>
</dbReference>
<comment type="catalytic activity">
    <reaction evidence="7 8">
        <text>(R)-pantoate + beta-alanine + ATP = (R)-pantothenate + AMP + diphosphate + H(+)</text>
        <dbReference type="Rhea" id="RHEA:10912"/>
        <dbReference type="ChEBI" id="CHEBI:15378"/>
        <dbReference type="ChEBI" id="CHEBI:15980"/>
        <dbReference type="ChEBI" id="CHEBI:29032"/>
        <dbReference type="ChEBI" id="CHEBI:30616"/>
        <dbReference type="ChEBI" id="CHEBI:33019"/>
        <dbReference type="ChEBI" id="CHEBI:57966"/>
        <dbReference type="ChEBI" id="CHEBI:456215"/>
        <dbReference type="EC" id="6.3.2.1"/>
    </reaction>
</comment>
<evidence type="ECO:0000313" key="9">
    <source>
        <dbReference type="EMBL" id="KMS55399.1"/>
    </source>
</evidence>
<feature type="binding site" evidence="8">
    <location>
        <begin position="187"/>
        <end position="190"/>
    </location>
    <ligand>
        <name>ATP</name>
        <dbReference type="ChEBI" id="CHEBI:30616"/>
    </ligand>
</feature>
<dbReference type="FunFam" id="3.40.50.620:FF:000013">
    <property type="entry name" value="Pantothenate synthetase"/>
    <property type="match status" value="1"/>
</dbReference>
<evidence type="ECO:0000256" key="7">
    <source>
        <dbReference type="ARBA" id="ARBA00048258"/>
    </source>
</evidence>
<dbReference type="PANTHER" id="PTHR21299:SF1">
    <property type="entry name" value="PANTOATE--BETA-ALANINE LIGASE"/>
    <property type="match status" value="1"/>
</dbReference>
<evidence type="ECO:0000256" key="2">
    <source>
        <dbReference type="ARBA" id="ARBA00009256"/>
    </source>
</evidence>
<keyword evidence="5 8" id="KW-0547">Nucleotide-binding</keyword>
<dbReference type="InterPro" id="IPR003721">
    <property type="entry name" value="Pantoate_ligase"/>
</dbReference>
<dbReference type="Gene3D" id="3.40.50.620">
    <property type="entry name" value="HUPs"/>
    <property type="match status" value="1"/>
</dbReference>
<dbReference type="CDD" id="cd00560">
    <property type="entry name" value="PanC"/>
    <property type="match status" value="1"/>
</dbReference>
<evidence type="ECO:0000313" key="10">
    <source>
        <dbReference type="Proteomes" id="UP000052268"/>
    </source>
</evidence>
<reference evidence="9 10" key="1">
    <citation type="journal article" date="2015" name="G3 (Bethesda)">
        <title>Insights into Ongoing Evolution of the Hexachlorocyclohexane Catabolic Pathway from Comparative Genomics of Ten Sphingomonadaceae Strains.</title>
        <authorList>
            <person name="Pearce S.L."/>
            <person name="Oakeshott J.G."/>
            <person name="Pandey G."/>
        </authorList>
    </citation>
    <scope>NUCLEOTIDE SEQUENCE [LARGE SCALE GENOMIC DNA]</scope>
    <source>
        <strain evidence="9 10">LL02</strain>
    </source>
</reference>
<keyword evidence="8" id="KW-0963">Cytoplasm</keyword>
<keyword evidence="4 8" id="KW-0566">Pantothenate biosynthesis</keyword>
<comment type="subunit">
    <text evidence="8">Homodimer.</text>
</comment>
<gene>
    <name evidence="8" type="primary">panC</name>
    <name evidence="9" type="ORF">V474_20400</name>
</gene>
<feature type="binding site" evidence="8">
    <location>
        <position position="179"/>
    </location>
    <ligand>
        <name>ATP</name>
        <dbReference type="ChEBI" id="CHEBI:30616"/>
    </ligand>
</feature>
<dbReference type="InterPro" id="IPR004821">
    <property type="entry name" value="Cyt_trans-like"/>
</dbReference>
<dbReference type="EMBL" id="JACU01000005">
    <property type="protein sequence ID" value="KMS55399.1"/>
    <property type="molecule type" value="Genomic_DNA"/>
</dbReference>
<comment type="caution">
    <text evidence="9">The sequence shown here is derived from an EMBL/GenBank/DDBJ whole genome shotgun (WGS) entry which is preliminary data.</text>
</comment>
<evidence type="ECO:0000256" key="4">
    <source>
        <dbReference type="ARBA" id="ARBA00022655"/>
    </source>
</evidence>
<dbReference type="AlphaFoldDB" id="A0A0J7XUT3"/>
<dbReference type="Pfam" id="PF02569">
    <property type="entry name" value="Pantoate_ligase"/>
    <property type="match status" value="1"/>
</dbReference>
<feature type="binding site" evidence="8">
    <location>
        <position position="60"/>
    </location>
    <ligand>
        <name>(R)-pantoate</name>
        <dbReference type="ChEBI" id="CHEBI:15980"/>
    </ligand>
</feature>
<dbReference type="GO" id="GO:0005829">
    <property type="term" value="C:cytosol"/>
    <property type="evidence" value="ECO:0007669"/>
    <property type="project" value="TreeGrafter"/>
</dbReference>
<dbReference type="NCBIfam" id="TIGR00125">
    <property type="entry name" value="cyt_tran_rel"/>
    <property type="match status" value="1"/>
</dbReference>